<evidence type="ECO:0000313" key="1">
    <source>
        <dbReference type="EMBL" id="SBV94212.1"/>
    </source>
</evidence>
<protein>
    <submittedName>
        <fullName evidence="1">Uncharacterized protein</fullName>
    </submittedName>
</protein>
<gene>
    <name evidence="1" type="ORF">KL86CLO1_10483</name>
</gene>
<dbReference type="AlphaFoldDB" id="A0A212J423"/>
<name>A0A212J423_9FIRM</name>
<reference evidence="1" key="1">
    <citation type="submission" date="2016-04" db="EMBL/GenBank/DDBJ databases">
        <authorList>
            <person name="Evans L.H."/>
            <person name="Alamgir A."/>
            <person name="Owens N."/>
            <person name="Weber N.D."/>
            <person name="Virtaneva K."/>
            <person name="Barbian K."/>
            <person name="Babar A."/>
            <person name="Rosenke K."/>
        </authorList>
    </citation>
    <scope>NUCLEOTIDE SEQUENCE</scope>
    <source>
        <strain evidence="1">86</strain>
    </source>
</reference>
<proteinExistence type="predicted"/>
<accession>A0A212J423</accession>
<dbReference type="EMBL" id="FLUN01000001">
    <property type="protein sequence ID" value="SBV94212.1"/>
    <property type="molecule type" value="Genomic_DNA"/>
</dbReference>
<sequence>MKKYTLEMTDDGGFVTITAENDGFAALELIGLFEHRKEDIFRQMRGEIRPDVITRKVVKEEEPTNE</sequence>
<organism evidence="1">
    <name type="scientific">uncultured Eubacteriales bacterium</name>
    <dbReference type="NCBI Taxonomy" id="172733"/>
    <lineage>
        <taxon>Bacteria</taxon>
        <taxon>Bacillati</taxon>
        <taxon>Bacillota</taxon>
        <taxon>Clostridia</taxon>
        <taxon>Eubacteriales</taxon>
        <taxon>environmental samples</taxon>
    </lineage>
</organism>